<accession>A0ACC1Q666</accession>
<evidence type="ECO:0000313" key="2">
    <source>
        <dbReference type="Proteomes" id="UP001144978"/>
    </source>
</evidence>
<proteinExistence type="predicted"/>
<reference evidence="1" key="1">
    <citation type="submission" date="2022-08" db="EMBL/GenBank/DDBJ databases">
        <title>Genome Sequence of Pycnoporus sanguineus.</title>
        <authorList>
            <person name="Buettner E."/>
        </authorList>
    </citation>
    <scope>NUCLEOTIDE SEQUENCE</scope>
    <source>
        <strain evidence="1">CG-C14</strain>
    </source>
</reference>
<organism evidence="1 2">
    <name type="scientific">Trametes sanguinea</name>
    <dbReference type="NCBI Taxonomy" id="158606"/>
    <lineage>
        <taxon>Eukaryota</taxon>
        <taxon>Fungi</taxon>
        <taxon>Dikarya</taxon>
        <taxon>Basidiomycota</taxon>
        <taxon>Agaricomycotina</taxon>
        <taxon>Agaricomycetes</taxon>
        <taxon>Polyporales</taxon>
        <taxon>Polyporaceae</taxon>
        <taxon>Trametes</taxon>
    </lineage>
</organism>
<dbReference type="EMBL" id="JANSHE010000292">
    <property type="protein sequence ID" value="KAJ3013038.1"/>
    <property type="molecule type" value="Genomic_DNA"/>
</dbReference>
<comment type="caution">
    <text evidence="1">The sequence shown here is derived from an EMBL/GenBank/DDBJ whole genome shotgun (WGS) entry which is preliminary data.</text>
</comment>
<name>A0ACC1Q666_9APHY</name>
<protein>
    <submittedName>
        <fullName evidence="1">Uncharacterized protein</fullName>
    </submittedName>
</protein>
<gene>
    <name evidence="1" type="ORF">NUW54_g1707</name>
</gene>
<keyword evidence="2" id="KW-1185">Reference proteome</keyword>
<evidence type="ECO:0000313" key="1">
    <source>
        <dbReference type="EMBL" id="KAJ3013038.1"/>
    </source>
</evidence>
<dbReference type="Proteomes" id="UP001144978">
    <property type="component" value="Unassembled WGS sequence"/>
</dbReference>
<sequence>MPAIYHDLSVTLRLPSKDARGRAFRWDSCSSSGPESRTTTKPEDESIAIAGILPLDVRALLDITGSNAAEMRMRAVLLQLKHVPRRFPVLPSDKLALPGFKWAPCNLASALESDDTDGDAMCTEEGLLSRYTLARFDSAVPTSTSSITANATQFTFILSHPSAGALYVVRIPNRVPFDRATIPSIRAMIMTDNTLPAVQGQSSYCALVSMDTQPASAGKTEDDPMVLRYVTPGEVLLLPFQQCEEELVRLGVMDDSYVRLV</sequence>